<dbReference type="Proteomes" id="UP001235343">
    <property type="component" value="Unassembled WGS sequence"/>
</dbReference>
<comment type="caution">
    <text evidence="1">The sequence shown here is derived from an EMBL/GenBank/DDBJ whole genome shotgun (WGS) entry which is preliminary data.</text>
</comment>
<dbReference type="RefSeq" id="WP_285933958.1">
    <property type="nucleotide sequence ID" value="NZ_JASTZU010000062.1"/>
</dbReference>
<dbReference type="EMBL" id="JASTZU010000062">
    <property type="protein sequence ID" value="MDL4842667.1"/>
    <property type="molecule type" value="Genomic_DNA"/>
</dbReference>
<gene>
    <name evidence="1" type="ORF">QQS35_19730</name>
</gene>
<protein>
    <submittedName>
        <fullName evidence="1">Uncharacterized protein</fullName>
    </submittedName>
</protein>
<reference evidence="1 2" key="1">
    <citation type="submission" date="2023-06" db="EMBL/GenBank/DDBJ databases">
        <title>Aquibacillus rhizosphaerae LR5S19.</title>
        <authorList>
            <person name="Sun J.-Q."/>
        </authorList>
    </citation>
    <scope>NUCLEOTIDE SEQUENCE [LARGE SCALE GENOMIC DNA]</scope>
    <source>
        <strain evidence="1 2">LR5S19</strain>
    </source>
</reference>
<accession>A0ABT7L9X2</accession>
<sequence>MSSRITVDTVVVKNSELKVHFHCQGDVANYIKGELFTAEYNLNIESVPESLLLIPFLANIWPIALVTDCEVNCNQVDLQFFKCLEVVRKSFEDMYPDLTWTGILNPDLIVNNEKHYSEESSKSALFFNGGIASLASYIQRRHEKPLLITILETGEEENSPGWMNGINQLNDFALERDTEINLIKSNFRTTLNENKLNSTYKASVGGEWWSHVHHGLAIIGLAAPITYHHSISKLYYSATQNPSFIYPYGSHPEIDSHIKWGSSSFNTVHQGYVLTRHEKITLISYYIKKYDSKLKVSVCCKNDDGLNCSTCEACTTTILSMLIEGLTPSNHGFKEVDAEALTNIKNEIEKKESMTPQAIYQYSDIKNYMTYKKSELPEFSLEFFSWFEKVNFKQFNRKHKYSQVWKQSKHKIMNQFQNS</sequence>
<evidence type="ECO:0000313" key="2">
    <source>
        <dbReference type="Proteomes" id="UP001235343"/>
    </source>
</evidence>
<name>A0ABT7L9X2_9BACI</name>
<organism evidence="1 2">
    <name type="scientific">Aquibacillus rhizosphaerae</name>
    <dbReference type="NCBI Taxonomy" id="3051431"/>
    <lineage>
        <taxon>Bacteria</taxon>
        <taxon>Bacillati</taxon>
        <taxon>Bacillota</taxon>
        <taxon>Bacilli</taxon>
        <taxon>Bacillales</taxon>
        <taxon>Bacillaceae</taxon>
        <taxon>Aquibacillus</taxon>
    </lineage>
</organism>
<keyword evidence="2" id="KW-1185">Reference proteome</keyword>
<evidence type="ECO:0000313" key="1">
    <source>
        <dbReference type="EMBL" id="MDL4842667.1"/>
    </source>
</evidence>
<proteinExistence type="predicted"/>